<organism evidence="2 3">
    <name type="scientific">Mycolicibacterium iranicum</name>
    <name type="common">Mycobacterium iranicum</name>
    <dbReference type="NCBI Taxonomy" id="912594"/>
    <lineage>
        <taxon>Bacteria</taxon>
        <taxon>Bacillati</taxon>
        <taxon>Actinomycetota</taxon>
        <taxon>Actinomycetes</taxon>
        <taxon>Mycobacteriales</taxon>
        <taxon>Mycobacteriaceae</taxon>
        <taxon>Mycolicibacterium</taxon>
    </lineage>
</organism>
<dbReference type="Proteomes" id="UP000193622">
    <property type="component" value="Unassembled WGS sequence"/>
</dbReference>
<gene>
    <name evidence="2" type="ORF">AWC12_08480</name>
</gene>
<feature type="compositionally biased region" description="Basic residues" evidence="1">
    <location>
        <begin position="1"/>
        <end position="12"/>
    </location>
</feature>
<accession>A0A1X1WS29</accession>
<name>A0A1X1WS29_MYCIR</name>
<evidence type="ECO:0000313" key="2">
    <source>
        <dbReference type="EMBL" id="ORV89465.1"/>
    </source>
</evidence>
<protein>
    <submittedName>
        <fullName evidence="2">Uncharacterized protein</fullName>
    </submittedName>
</protein>
<proteinExistence type="predicted"/>
<evidence type="ECO:0000256" key="1">
    <source>
        <dbReference type="SAM" id="MobiDB-lite"/>
    </source>
</evidence>
<dbReference type="AlphaFoldDB" id="A0A1X1WS29"/>
<evidence type="ECO:0000313" key="3">
    <source>
        <dbReference type="Proteomes" id="UP000193622"/>
    </source>
</evidence>
<sequence>MKDGRKRRKAKRALRDARRTPAPGAADETPLVDEVRQALATGQPIDLLGLVSTLVEATTPAPLSFVAVGAEKESVDLATMIDSFVGHRIPETTVLLAVLGEFLDDERCRREVAARRDALPQWISDLRHVDVYRAVRMTHAGGEGDEILLGARLAGGGELTCCVFVDHTKASEVKDAFLVPNTINQVISLAAQQNTDPDVSFADMPLADARACIEHGIAQNIFPAESDSWPASRPLVRWVVRQLPDVGSGAQAGAEFA</sequence>
<dbReference type="EMBL" id="LQPC01000026">
    <property type="protein sequence ID" value="ORV89465.1"/>
    <property type="molecule type" value="Genomic_DNA"/>
</dbReference>
<comment type="caution">
    <text evidence="2">The sequence shown here is derived from an EMBL/GenBank/DDBJ whole genome shotgun (WGS) entry which is preliminary data.</text>
</comment>
<reference evidence="2 3" key="1">
    <citation type="submission" date="2016-01" db="EMBL/GenBank/DDBJ databases">
        <title>The new phylogeny of the genus Mycobacterium.</title>
        <authorList>
            <person name="Tarcisio F."/>
            <person name="Conor M."/>
            <person name="Antonella G."/>
            <person name="Elisabetta G."/>
            <person name="Giulia F.S."/>
            <person name="Sara T."/>
            <person name="Anna F."/>
            <person name="Clotilde B."/>
            <person name="Roberto B."/>
            <person name="Veronica D.S."/>
            <person name="Fabio R."/>
            <person name="Monica P."/>
            <person name="Olivier J."/>
            <person name="Enrico T."/>
            <person name="Nicola S."/>
        </authorList>
    </citation>
    <scope>NUCLEOTIDE SEQUENCE [LARGE SCALE GENOMIC DNA]</scope>
    <source>
        <strain evidence="2 3">DSM 45541</strain>
    </source>
</reference>
<dbReference type="RefSeq" id="WP_024445043.1">
    <property type="nucleotide sequence ID" value="NZ_LQPC01000026.1"/>
</dbReference>
<feature type="region of interest" description="Disordered" evidence="1">
    <location>
        <begin position="1"/>
        <end position="28"/>
    </location>
</feature>